<evidence type="ECO:0000256" key="4">
    <source>
        <dbReference type="ARBA" id="ARBA00023136"/>
    </source>
</evidence>
<evidence type="ECO:0000256" key="6">
    <source>
        <dbReference type="SAM" id="MobiDB-lite"/>
    </source>
</evidence>
<feature type="transmembrane region" description="Helical" evidence="5">
    <location>
        <begin position="137"/>
        <end position="157"/>
    </location>
</feature>
<feature type="transmembrane region" description="Helical" evidence="5">
    <location>
        <begin position="220"/>
        <end position="242"/>
    </location>
</feature>
<keyword evidence="4 5" id="KW-0472">Membrane</keyword>
<proteinExistence type="inferred from homology"/>
<feature type="transmembrane region" description="Helical" evidence="5">
    <location>
        <begin position="194"/>
        <end position="214"/>
    </location>
</feature>
<evidence type="ECO:0000313" key="7">
    <source>
        <dbReference type="EMBL" id="SPQ19853.1"/>
    </source>
</evidence>
<comment type="similarity">
    <text evidence="5">Belongs to the BI1 family.</text>
</comment>
<evidence type="ECO:0000256" key="1">
    <source>
        <dbReference type="ARBA" id="ARBA00004141"/>
    </source>
</evidence>
<evidence type="ECO:0000313" key="8">
    <source>
        <dbReference type="Proteomes" id="UP000289323"/>
    </source>
</evidence>
<feature type="transmembrane region" description="Helical" evidence="5">
    <location>
        <begin position="110"/>
        <end position="128"/>
    </location>
</feature>
<dbReference type="EMBL" id="OUUZ01000001">
    <property type="protein sequence ID" value="SPQ19853.1"/>
    <property type="molecule type" value="Genomic_DNA"/>
</dbReference>
<dbReference type="PANTHER" id="PTHR23291:SF50">
    <property type="entry name" value="PROTEIN LIFEGUARD 4"/>
    <property type="match status" value="1"/>
</dbReference>
<dbReference type="CDD" id="cd10429">
    <property type="entry name" value="GAAP_like"/>
    <property type="match status" value="1"/>
</dbReference>
<dbReference type="GO" id="GO:0016020">
    <property type="term" value="C:membrane"/>
    <property type="evidence" value="ECO:0007669"/>
    <property type="project" value="UniProtKB-SubCell"/>
</dbReference>
<protein>
    <submittedName>
        <fullName evidence="7">025f5c90-febb-4ddf-b131-d8d0cd5e7607</fullName>
    </submittedName>
</protein>
<keyword evidence="3 5" id="KW-1133">Transmembrane helix</keyword>
<accession>A0A446BBG5</accession>
<evidence type="ECO:0000256" key="3">
    <source>
        <dbReference type="ARBA" id="ARBA00022989"/>
    </source>
</evidence>
<dbReference type="Proteomes" id="UP000289323">
    <property type="component" value="Unassembled WGS sequence"/>
</dbReference>
<dbReference type="Pfam" id="PF01027">
    <property type="entry name" value="Bax1-I"/>
    <property type="match status" value="1"/>
</dbReference>
<feature type="transmembrane region" description="Helical" evidence="5">
    <location>
        <begin position="251"/>
        <end position="272"/>
    </location>
</feature>
<comment type="subcellular location">
    <subcellularLocation>
        <location evidence="1">Membrane</location>
        <topology evidence="1">Multi-pass membrane protein</topology>
    </subcellularLocation>
</comment>
<gene>
    <name evidence="7" type="ORF">TT172_LOCUS2272</name>
</gene>
<dbReference type="AlphaFoldDB" id="A0A446BBG5"/>
<evidence type="ECO:0000256" key="2">
    <source>
        <dbReference type="ARBA" id="ARBA00022692"/>
    </source>
</evidence>
<feature type="transmembrane region" description="Helical" evidence="5">
    <location>
        <begin position="163"/>
        <end position="182"/>
    </location>
</feature>
<sequence length="278" mass="31078">MSANTKYTPAPQEDPDAHLNYTQPPPSYQAESSSAQDQERLFGGPRSSEDNIPDDFKFGGSVAEATIEIRNQFIRKVYTILTVQLVATGAVSALSFLSESYKSWIQSHPAVVWISLFGAMAFMFLTYWKRQSYPTNLLFLSGFTLLEAYTISVIVSFYRASVVLNAVVLTAGIFVFLTAFACQSKYDFTSWMPYLFGALWGLLLFGFMSVFLPYSSTGELIYGLLAALIFSGYILVDTHLVLRKHHVEEEIAAAISLYLDVINLFLAILRILNSQNNN</sequence>
<keyword evidence="2 5" id="KW-0812">Transmembrane</keyword>
<evidence type="ECO:0000256" key="5">
    <source>
        <dbReference type="RuleBase" id="RU004379"/>
    </source>
</evidence>
<organism evidence="7 8">
    <name type="scientific">Thermothielavioides terrestris</name>
    <dbReference type="NCBI Taxonomy" id="2587410"/>
    <lineage>
        <taxon>Eukaryota</taxon>
        <taxon>Fungi</taxon>
        <taxon>Dikarya</taxon>
        <taxon>Ascomycota</taxon>
        <taxon>Pezizomycotina</taxon>
        <taxon>Sordariomycetes</taxon>
        <taxon>Sordariomycetidae</taxon>
        <taxon>Sordariales</taxon>
        <taxon>Chaetomiaceae</taxon>
        <taxon>Thermothielavioides</taxon>
    </lineage>
</organism>
<dbReference type="InterPro" id="IPR006214">
    <property type="entry name" value="Bax_inhibitor_1-related"/>
</dbReference>
<feature type="transmembrane region" description="Helical" evidence="5">
    <location>
        <begin position="77"/>
        <end position="98"/>
    </location>
</feature>
<feature type="region of interest" description="Disordered" evidence="6">
    <location>
        <begin position="1"/>
        <end position="52"/>
    </location>
</feature>
<name>A0A446BBG5_9PEZI</name>
<dbReference type="PANTHER" id="PTHR23291">
    <property type="entry name" value="BAX INHIBITOR-RELATED"/>
    <property type="match status" value="1"/>
</dbReference>
<reference evidence="7 8" key="1">
    <citation type="submission" date="2018-04" db="EMBL/GenBank/DDBJ databases">
        <authorList>
            <person name="Huttner S."/>
            <person name="Dainat J."/>
        </authorList>
    </citation>
    <scope>NUCLEOTIDE SEQUENCE [LARGE SCALE GENOMIC DNA]</scope>
</reference>